<evidence type="ECO:0000256" key="3">
    <source>
        <dbReference type="ARBA" id="ARBA00022448"/>
    </source>
</evidence>
<dbReference type="GO" id="GO:0005351">
    <property type="term" value="F:carbohydrate:proton symporter activity"/>
    <property type="evidence" value="ECO:0007669"/>
    <property type="project" value="TreeGrafter"/>
</dbReference>
<dbReference type="PANTHER" id="PTHR48022">
    <property type="entry name" value="PLASTIDIC GLUCOSE TRANSPORTER 4"/>
    <property type="match status" value="1"/>
</dbReference>
<feature type="transmembrane region" description="Helical" evidence="8">
    <location>
        <begin position="84"/>
        <end position="103"/>
    </location>
</feature>
<dbReference type="EMBL" id="KV878237">
    <property type="protein sequence ID" value="OJZ90677.1"/>
    <property type="molecule type" value="Genomic_DNA"/>
</dbReference>
<dbReference type="VEuPathDB" id="FungiDB:ASPFODRAFT_56952"/>
<accession>A0A1M3TUW2</accession>
<feature type="domain" description="Major facilitator superfamily (MFS) profile" evidence="9">
    <location>
        <begin position="9"/>
        <end position="450"/>
    </location>
</feature>
<gene>
    <name evidence="10" type="ORF">ASPFODRAFT_56952</name>
</gene>
<feature type="transmembrane region" description="Helical" evidence="8">
    <location>
        <begin position="325"/>
        <end position="344"/>
    </location>
</feature>
<dbReference type="OrthoDB" id="6133115at2759"/>
<feature type="transmembrane region" description="Helical" evidence="8">
    <location>
        <begin position="391"/>
        <end position="411"/>
    </location>
</feature>
<keyword evidence="4 8" id="KW-0812">Transmembrane</keyword>
<evidence type="ECO:0000256" key="4">
    <source>
        <dbReference type="ARBA" id="ARBA00022692"/>
    </source>
</evidence>
<proteinExistence type="inferred from homology"/>
<reference evidence="11" key="1">
    <citation type="journal article" date="2017" name="Genome Biol.">
        <title>Comparative genomics reveals high biological diversity and specific adaptations in the industrially and medically important fungal genus Aspergillus.</title>
        <authorList>
            <person name="de Vries R.P."/>
            <person name="Riley R."/>
            <person name="Wiebenga A."/>
            <person name="Aguilar-Osorio G."/>
            <person name="Amillis S."/>
            <person name="Uchima C.A."/>
            <person name="Anderluh G."/>
            <person name="Asadollahi M."/>
            <person name="Askin M."/>
            <person name="Barry K."/>
            <person name="Battaglia E."/>
            <person name="Bayram O."/>
            <person name="Benocci T."/>
            <person name="Braus-Stromeyer S.A."/>
            <person name="Caldana C."/>
            <person name="Canovas D."/>
            <person name="Cerqueira G.C."/>
            <person name="Chen F."/>
            <person name="Chen W."/>
            <person name="Choi C."/>
            <person name="Clum A."/>
            <person name="Dos Santos R.A."/>
            <person name="Damasio A.R."/>
            <person name="Diallinas G."/>
            <person name="Emri T."/>
            <person name="Fekete E."/>
            <person name="Flipphi M."/>
            <person name="Freyberg S."/>
            <person name="Gallo A."/>
            <person name="Gournas C."/>
            <person name="Habgood R."/>
            <person name="Hainaut M."/>
            <person name="Harispe M.L."/>
            <person name="Henrissat B."/>
            <person name="Hilden K.S."/>
            <person name="Hope R."/>
            <person name="Hossain A."/>
            <person name="Karabika E."/>
            <person name="Karaffa L."/>
            <person name="Karanyi Z."/>
            <person name="Krasevec N."/>
            <person name="Kuo A."/>
            <person name="Kusch H."/>
            <person name="LaButti K."/>
            <person name="Lagendijk E.L."/>
            <person name="Lapidus A."/>
            <person name="Levasseur A."/>
            <person name="Lindquist E."/>
            <person name="Lipzen A."/>
            <person name="Logrieco A.F."/>
            <person name="MacCabe A."/>
            <person name="Maekelae M.R."/>
            <person name="Malavazi I."/>
            <person name="Melin P."/>
            <person name="Meyer V."/>
            <person name="Mielnichuk N."/>
            <person name="Miskei M."/>
            <person name="Molnar A.P."/>
            <person name="Mule G."/>
            <person name="Ngan C.Y."/>
            <person name="Orejas M."/>
            <person name="Orosz E."/>
            <person name="Ouedraogo J.P."/>
            <person name="Overkamp K.M."/>
            <person name="Park H.-S."/>
            <person name="Perrone G."/>
            <person name="Piumi F."/>
            <person name="Punt P.J."/>
            <person name="Ram A.F."/>
            <person name="Ramon A."/>
            <person name="Rauscher S."/>
            <person name="Record E."/>
            <person name="Riano-Pachon D.M."/>
            <person name="Robert V."/>
            <person name="Roehrig J."/>
            <person name="Ruller R."/>
            <person name="Salamov A."/>
            <person name="Salih N.S."/>
            <person name="Samson R.A."/>
            <person name="Sandor E."/>
            <person name="Sanguinetti M."/>
            <person name="Schuetze T."/>
            <person name="Sepcic K."/>
            <person name="Shelest E."/>
            <person name="Sherlock G."/>
            <person name="Sophianopoulou V."/>
            <person name="Squina F.M."/>
            <person name="Sun H."/>
            <person name="Susca A."/>
            <person name="Todd R.B."/>
            <person name="Tsang A."/>
            <person name="Unkles S.E."/>
            <person name="van de Wiele N."/>
            <person name="van Rossen-Uffink D."/>
            <person name="Oliveira J.V."/>
            <person name="Vesth T.C."/>
            <person name="Visser J."/>
            <person name="Yu J.-H."/>
            <person name="Zhou M."/>
            <person name="Andersen M.R."/>
            <person name="Archer D.B."/>
            <person name="Baker S.E."/>
            <person name="Benoit I."/>
            <person name="Brakhage A.A."/>
            <person name="Braus G.H."/>
            <person name="Fischer R."/>
            <person name="Frisvad J.C."/>
            <person name="Goldman G.H."/>
            <person name="Houbraken J."/>
            <person name="Oakley B."/>
            <person name="Pocsi I."/>
            <person name="Scazzocchio C."/>
            <person name="Seiboth B."/>
            <person name="vanKuyk P.A."/>
            <person name="Wortman J."/>
            <person name="Dyer P.S."/>
            <person name="Grigoriev I.V."/>
        </authorList>
    </citation>
    <scope>NUCLEOTIDE SEQUENCE [LARGE SCALE GENOMIC DNA]</scope>
    <source>
        <strain evidence="11">CBS 106.47</strain>
    </source>
</reference>
<feature type="transmembrane region" description="Helical" evidence="8">
    <location>
        <begin position="423"/>
        <end position="446"/>
    </location>
</feature>
<dbReference type="SUPFAM" id="SSF103473">
    <property type="entry name" value="MFS general substrate transporter"/>
    <property type="match status" value="1"/>
</dbReference>
<feature type="transmembrane region" description="Helical" evidence="8">
    <location>
        <begin position="356"/>
        <end position="379"/>
    </location>
</feature>
<dbReference type="PANTHER" id="PTHR48022:SF2">
    <property type="entry name" value="PLASTIDIC GLUCOSE TRANSPORTER 4"/>
    <property type="match status" value="1"/>
</dbReference>
<feature type="transmembrane region" description="Helical" evidence="8">
    <location>
        <begin position="295"/>
        <end position="318"/>
    </location>
</feature>
<dbReference type="PROSITE" id="PS50850">
    <property type="entry name" value="MFS"/>
    <property type="match status" value="1"/>
</dbReference>
<organism evidence="10 11">
    <name type="scientific">Aspergillus luchuensis (strain CBS 106.47)</name>
    <dbReference type="NCBI Taxonomy" id="1137211"/>
    <lineage>
        <taxon>Eukaryota</taxon>
        <taxon>Fungi</taxon>
        <taxon>Dikarya</taxon>
        <taxon>Ascomycota</taxon>
        <taxon>Pezizomycotina</taxon>
        <taxon>Eurotiomycetes</taxon>
        <taxon>Eurotiomycetidae</taxon>
        <taxon>Eurotiales</taxon>
        <taxon>Aspergillaceae</taxon>
        <taxon>Aspergillus</taxon>
        <taxon>Aspergillus subgen. Circumdati</taxon>
    </lineage>
</organism>
<evidence type="ECO:0000259" key="9">
    <source>
        <dbReference type="PROSITE" id="PS50850"/>
    </source>
</evidence>
<evidence type="ECO:0000313" key="11">
    <source>
        <dbReference type="Proteomes" id="UP000184063"/>
    </source>
</evidence>
<feature type="transmembrane region" description="Helical" evidence="8">
    <location>
        <begin position="7"/>
        <end position="27"/>
    </location>
</feature>
<evidence type="ECO:0000256" key="5">
    <source>
        <dbReference type="ARBA" id="ARBA00022989"/>
    </source>
</evidence>
<keyword evidence="5 8" id="KW-1133">Transmembrane helix</keyword>
<evidence type="ECO:0000256" key="7">
    <source>
        <dbReference type="RuleBase" id="RU003346"/>
    </source>
</evidence>
<keyword evidence="3 7" id="KW-0813">Transport</keyword>
<name>A0A1M3TUW2_ASPLC</name>
<dbReference type="PRINTS" id="PR00171">
    <property type="entry name" value="SUGRTRNSPORT"/>
</dbReference>
<feature type="transmembrane region" description="Helical" evidence="8">
    <location>
        <begin position="109"/>
        <end position="132"/>
    </location>
</feature>
<comment type="subcellular location">
    <subcellularLocation>
        <location evidence="1">Membrane</location>
        <topology evidence="1">Multi-pass membrane protein</topology>
    </subcellularLocation>
</comment>
<dbReference type="Gene3D" id="1.20.1250.20">
    <property type="entry name" value="MFS general substrate transporter like domains"/>
    <property type="match status" value="1"/>
</dbReference>
<evidence type="ECO:0000256" key="6">
    <source>
        <dbReference type="ARBA" id="ARBA00023136"/>
    </source>
</evidence>
<keyword evidence="6 8" id="KW-0472">Membrane</keyword>
<evidence type="ECO:0000256" key="8">
    <source>
        <dbReference type="SAM" id="Phobius"/>
    </source>
</evidence>
<sequence length="509" mass="55239">MFSFRQLTIYGMVFASGTLIGYDSGYLNGVLGSSDFIHRYGAEDSTGWYLTPKIRALFTSLLVVGTLSGSISANFLFKWMGRKGTLIISAIIYGAGVALQVPAPPAGVFVLGRILLGMGLGLISVTSPMYLVESSRPTTRGRFIALYTQLLTCGNVIACGISLGTRNLAGANSWRVTVGFQLFLALVIFLGALIAPESPVILMKANKHDEARQALASLRNIDPNSEEMTESIDEIARWVQEQSTSSEVHLSECFKGPDLRRQLLGICIAFFTIATGITFWFGYGTTFFEAAGVNNSYLISLILALVNAVFTAPSPYLVERFGRRICLFVGGVIMAITMLVPSIIHQVAPGSRVDQFALVAGAVIFIAAYAPSWGTIGWIVMTEPYSQRLRLLQSTITMVAYWTSTWAVGFITPYMVDATAGDLGVKVCYVWLVMIILSVLWAYFYVPELAGLSVAETDLLFETGIPARKSASWGASLRSNARDIEESTSIVLTVGEKGVKTDEAPYAHT</sequence>
<evidence type="ECO:0000256" key="1">
    <source>
        <dbReference type="ARBA" id="ARBA00004141"/>
    </source>
</evidence>
<dbReference type="PROSITE" id="PS00217">
    <property type="entry name" value="SUGAR_TRANSPORT_2"/>
    <property type="match status" value="1"/>
</dbReference>
<dbReference type="InterPro" id="IPR020846">
    <property type="entry name" value="MFS_dom"/>
</dbReference>
<feature type="transmembrane region" description="Helical" evidence="8">
    <location>
        <begin position="263"/>
        <end position="283"/>
    </location>
</feature>
<evidence type="ECO:0000256" key="2">
    <source>
        <dbReference type="ARBA" id="ARBA00010992"/>
    </source>
</evidence>
<dbReference type="GO" id="GO:0016020">
    <property type="term" value="C:membrane"/>
    <property type="evidence" value="ECO:0007669"/>
    <property type="project" value="UniProtKB-SubCell"/>
</dbReference>
<dbReference type="Proteomes" id="UP000184063">
    <property type="component" value="Unassembled WGS sequence"/>
</dbReference>
<dbReference type="InterPro" id="IPR036259">
    <property type="entry name" value="MFS_trans_sf"/>
</dbReference>
<dbReference type="InterPro" id="IPR005829">
    <property type="entry name" value="Sugar_transporter_CS"/>
</dbReference>
<dbReference type="InterPro" id="IPR003663">
    <property type="entry name" value="Sugar/inositol_transpt"/>
</dbReference>
<feature type="transmembrane region" description="Helical" evidence="8">
    <location>
        <begin position="176"/>
        <end position="195"/>
    </location>
</feature>
<dbReference type="Pfam" id="PF00083">
    <property type="entry name" value="Sugar_tr"/>
    <property type="match status" value="1"/>
</dbReference>
<feature type="transmembrane region" description="Helical" evidence="8">
    <location>
        <begin position="144"/>
        <end position="164"/>
    </location>
</feature>
<dbReference type="NCBIfam" id="TIGR00879">
    <property type="entry name" value="SP"/>
    <property type="match status" value="1"/>
</dbReference>
<dbReference type="AlphaFoldDB" id="A0A1M3TUW2"/>
<comment type="similarity">
    <text evidence="2 7">Belongs to the major facilitator superfamily. Sugar transporter (TC 2.A.1.1) family.</text>
</comment>
<protein>
    <recommendedName>
        <fullName evidence="9">Major facilitator superfamily (MFS) profile domain-containing protein</fullName>
    </recommendedName>
</protein>
<evidence type="ECO:0000313" key="10">
    <source>
        <dbReference type="EMBL" id="OJZ90677.1"/>
    </source>
</evidence>
<dbReference type="InterPro" id="IPR050360">
    <property type="entry name" value="MFS_Sugar_Transporters"/>
</dbReference>
<feature type="transmembrane region" description="Helical" evidence="8">
    <location>
        <begin position="56"/>
        <end position="77"/>
    </location>
</feature>
<dbReference type="InterPro" id="IPR005828">
    <property type="entry name" value="MFS_sugar_transport-like"/>
</dbReference>